<evidence type="ECO:0000313" key="2">
    <source>
        <dbReference type="EMBL" id="RDV13115.1"/>
    </source>
</evidence>
<evidence type="ECO:0000256" key="1">
    <source>
        <dbReference type="SAM" id="MobiDB-lite"/>
    </source>
</evidence>
<organism evidence="2 3">
    <name type="scientific">Pontibacter diazotrophicus</name>
    <dbReference type="NCBI Taxonomy" id="1400979"/>
    <lineage>
        <taxon>Bacteria</taxon>
        <taxon>Pseudomonadati</taxon>
        <taxon>Bacteroidota</taxon>
        <taxon>Cytophagia</taxon>
        <taxon>Cytophagales</taxon>
        <taxon>Hymenobacteraceae</taxon>
        <taxon>Pontibacter</taxon>
    </lineage>
</organism>
<dbReference type="Proteomes" id="UP000256708">
    <property type="component" value="Unassembled WGS sequence"/>
</dbReference>
<dbReference type="OrthoDB" id="881645at2"/>
<proteinExistence type="predicted"/>
<keyword evidence="3" id="KW-1185">Reference proteome</keyword>
<feature type="compositionally biased region" description="Acidic residues" evidence="1">
    <location>
        <begin position="159"/>
        <end position="173"/>
    </location>
</feature>
<feature type="region of interest" description="Disordered" evidence="1">
    <location>
        <begin position="159"/>
        <end position="179"/>
    </location>
</feature>
<comment type="caution">
    <text evidence="2">The sequence shown here is derived from an EMBL/GenBank/DDBJ whole genome shotgun (WGS) entry which is preliminary data.</text>
</comment>
<name>A0A3D8L6S3_9BACT</name>
<dbReference type="RefSeq" id="WP_115567573.1">
    <property type="nucleotide sequence ID" value="NZ_QRGR01000028.1"/>
</dbReference>
<reference evidence="3" key="1">
    <citation type="submission" date="2018-08" db="EMBL/GenBank/DDBJ databases">
        <authorList>
            <person name="Liu Z.-W."/>
            <person name="Du Z.-J."/>
        </authorList>
    </citation>
    <scope>NUCLEOTIDE SEQUENCE [LARGE SCALE GENOMIC DNA]</scope>
    <source>
        <strain evidence="3">H4X</strain>
    </source>
</reference>
<accession>A0A3D8L6S3</accession>
<protein>
    <submittedName>
        <fullName evidence="2">Uncharacterized protein</fullName>
    </submittedName>
</protein>
<dbReference type="AlphaFoldDB" id="A0A3D8L6S3"/>
<gene>
    <name evidence="2" type="ORF">DXT99_21085</name>
</gene>
<evidence type="ECO:0000313" key="3">
    <source>
        <dbReference type="Proteomes" id="UP000256708"/>
    </source>
</evidence>
<dbReference type="EMBL" id="QRGR01000028">
    <property type="protein sequence ID" value="RDV13115.1"/>
    <property type="molecule type" value="Genomic_DNA"/>
</dbReference>
<sequence length="179" mass="20730">MSARASELLLQTAYESEKPPVPVEEAGRIYNDFEKAYKASRTSPGKATEELNYRFERLRLLLAIAFVKAFTRLSNNEKSKEALDVLQEALQARSTKEIDKVIQKKIAVFDQLYHEMFVNEQRDQVLHLFEQTLDAGTREELDEIIFEGVALLQEVDWEANEEEDQDDTDPLDEDFLKNL</sequence>